<dbReference type="InterPro" id="IPR016087">
    <property type="entry name" value="Chalcone_isomerase"/>
</dbReference>
<sequence length="174" mass="19985">MRPLISLAIKCALLFPFFLSASPIDTLKPVGSARLSVLFWDIYQSTLYSADGSFSRDDLLPESQRRLALNIQYLRDIEADELIEATADEWDKLGVLKATYQPWLTQLAAIWPDIQENDELLFVLDDAENGIFYFNHSEIGRVDSPEFAKQFLRIWLDPQSSYPKLRNKLIGRAK</sequence>
<name>A0A857JJ15_9ALTE</name>
<keyword evidence="4" id="KW-1185">Reference proteome</keyword>
<evidence type="ECO:0000259" key="2">
    <source>
        <dbReference type="Pfam" id="PF16036"/>
    </source>
</evidence>
<proteinExistence type="predicted"/>
<feature type="chain" id="PRO_5032824320" description="Chalcone isomerase domain-containing protein" evidence="1">
    <location>
        <begin position="22"/>
        <end position="174"/>
    </location>
</feature>
<accession>A0A857JJ15</accession>
<dbReference type="Pfam" id="PF16036">
    <property type="entry name" value="Chalcone_3"/>
    <property type="match status" value="1"/>
</dbReference>
<dbReference type="EMBL" id="CP047656">
    <property type="protein sequence ID" value="QHJ11150.1"/>
    <property type="molecule type" value="Genomic_DNA"/>
</dbReference>
<dbReference type="Proteomes" id="UP000464524">
    <property type="component" value="Chromosome"/>
</dbReference>
<dbReference type="KEGG" id="pmes:FX988_01378"/>
<organism evidence="3 4">
    <name type="scientific">Paraglaciecola mesophila</name>
    <dbReference type="NCBI Taxonomy" id="197222"/>
    <lineage>
        <taxon>Bacteria</taxon>
        <taxon>Pseudomonadati</taxon>
        <taxon>Pseudomonadota</taxon>
        <taxon>Gammaproteobacteria</taxon>
        <taxon>Alteromonadales</taxon>
        <taxon>Alteromonadaceae</taxon>
        <taxon>Paraglaciecola</taxon>
    </lineage>
</organism>
<reference evidence="3 4" key="1">
    <citation type="submission" date="2019-12" db="EMBL/GenBank/DDBJ databases">
        <title>Genome sequencing and assembly of endphytes of Porphyra tenera.</title>
        <authorList>
            <person name="Park J.M."/>
            <person name="Shin R."/>
            <person name="Jo S.H."/>
        </authorList>
    </citation>
    <scope>NUCLEOTIDE SEQUENCE [LARGE SCALE GENOMIC DNA]</scope>
    <source>
        <strain evidence="3 4">GPM4</strain>
    </source>
</reference>
<gene>
    <name evidence="3" type="ORF">FX988_01378</name>
</gene>
<feature type="domain" description="Chalcone isomerase" evidence="2">
    <location>
        <begin position="36"/>
        <end position="171"/>
    </location>
</feature>
<dbReference type="AlphaFoldDB" id="A0A857JJ15"/>
<evidence type="ECO:0000313" key="4">
    <source>
        <dbReference type="Proteomes" id="UP000464524"/>
    </source>
</evidence>
<dbReference type="OrthoDB" id="8527419at2"/>
<protein>
    <recommendedName>
        <fullName evidence="2">Chalcone isomerase domain-containing protein</fullName>
    </recommendedName>
</protein>
<evidence type="ECO:0000313" key="3">
    <source>
        <dbReference type="EMBL" id="QHJ11150.1"/>
    </source>
</evidence>
<feature type="signal peptide" evidence="1">
    <location>
        <begin position="1"/>
        <end position="21"/>
    </location>
</feature>
<dbReference type="RefSeq" id="WP_160178925.1">
    <property type="nucleotide sequence ID" value="NZ_CP047656.1"/>
</dbReference>
<evidence type="ECO:0000256" key="1">
    <source>
        <dbReference type="SAM" id="SignalP"/>
    </source>
</evidence>
<keyword evidence="1" id="KW-0732">Signal</keyword>